<dbReference type="RefSeq" id="WP_002686197.1">
    <property type="nucleotide sequence ID" value="NZ_JH600070.1"/>
</dbReference>
<gene>
    <name evidence="11" type="ORF">BegalDRAFT_2078</name>
</gene>
<dbReference type="MEROPS" id="S26.001"/>
<feature type="active site" evidence="7">
    <location>
        <position position="142"/>
    </location>
</feature>
<dbReference type="CDD" id="cd06530">
    <property type="entry name" value="S26_SPase_I"/>
    <property type="match status" value="1"/>
</dbReference>
<evidence type="ECO:0000256" key="7">
    <source>
        <dbReference type="PIRSR" id="PIRSR600223-1"/>
    </source>
</evidence>
<evidence type="ECO:0000256" key="9">
    <source>
        <dbReference type="RuleBase" id="RU362042"/>
    </source>
</evidence>
<keyword evidence="6 8" id="KW-0378">Hydrolase</keyword>
<dbReference type="GO" id="GO:0004252">
    <property type="term" value="F:serine-type endopeptidase activity"/>
    <property type="evidence" value="ECO:0007669"/>
    <property type="project" value="InterPro"/>
</dbReference>
<dbReference type="GO" id="GO:0009003">
    <property type="term" value="F:signal peptidase activity"/>
    <property type="evidence" value="ECO:0007669"/>
    <property type="project" value="UniProtKB-EC"/>
</dbReference>
<comment type="subcellular location">
    <subcellularLocation>
        <location evidence="9">Membrane</location>
        <topology evidence="9">Multi-pass membrane protein</topology>
    </subcellularLocation>
</comment>
<dbReference type="Proteomes" id="UP000005744">
    <property type="component" value="Unassembled WGS sequence"/>
</dbReference>
<dbReference type="GO" id="GO:0006465">
    <property type="term" value="P:signal peptide processing"/>
    <property type="evidence" value="ECO:0007669"/>
    <property type="project" value="InterPro"/>
</dbReference>
<dbReference type="PROSITE" id="PS00501">
    <property type="entry name" value="SPASE_I_1"/>
    <property type="match status" value="1"/>
</dbReference>
<dbReference type="InterPro" id="IPR019758">
    <property type="entry name" value="Pept_S26A_signal_pept_1_CS"/>
</dbReference>
<name>I3CH50_9GAMM</name>
<dbReference type="InterPro" id="IPR000223">
    <property type="entry name" value="Pept_S26A_signal_pept_1"/>
</dbReference>
<evidence type="ECO:0000256" key="4">
    <source>
        <dbReference type="ARBA" id="ARBA00019232"/>
    </source>
</evidence>
<dbReference type="HOGENOM" id="CLU_028723_1_1_6"/>
<feature type="transmembrane region" description="Helical" evidence="8">
    <location>
        <begin position="6"/>
        <end position="27"/>
    </location>
</feature>
<reference evidence="11 12" key="1">
    <citation type="submission" date="2011-11" db="EMBL/GenBank/DDBJ databases">
        <title>Improved High-Quality Draft sequence of Beggiatoa alba B18lD.</title>
        <authorList>
            <consortium name="US DOE Joint Genome Institute"/>
            <person name="Lucas S."/>
            <person name="Han J."/>
            <person name="Lapidus A."/>
            <person name="Cheng J.-F."/>
            <person name="Goodwin L."/>
            <person name="Pitluck S."/>
            <person name="Peters L."/>
            <person name="Mikhailova N."/>
            <person name="Held B."/>
            <person name="Detter J.C."/>
            <person name="Han C."/>
            <person name="Tapia R."/>
            <person name="Land M."/>
            <person name="Hauser L."/>
            <person name="Kyrpides N."/>
            <person name="Ivanova N."/>
            <person name="Pagani I."/>
            <person name="Samuel K."/>
            <person name="Teske A."/>
            <person name="Mueller J."/>
            <person name="Woyke T."/>
        </authorList>
    </citation>
    <scope>NUCLEOTIDE SEQUENCE [LARGE SCALE GENOMIC DNA]</scope>
    <source>
        <strain evidence="11 12">B18LD</strain>
    </source>
</reference>
<evidence type="ECO:0000259" key="10">
    <source>
        <dbReference type="Pfam" id="PF10502"/>
    </source>
</evidence>
<evidence type="ECO:0000256" key="5">
    <source>
        <dbReference type="ARBA" id="ARBA00022670"/>
    </source>
</evidence>
<evidence type="ECO:0000256" key="3">
    <source>
        <dbReference type="ARBA" id="ARBA00013208"/>
    </source>
</evidence>
<comment type="similarity">
    <text evidence="2 9">Belongs to the peptidase S26 family.</text>
</comment>
<feature type="active site" evidence="7">
    <location>
        <position position="87"/>
    </location>
</feature>
<feature type="domain" description="Peptidase S26" evidence="10">
    <location>
        <begin position="58"/>
        <end position="261"/>
    </location>
</feature>
<dbReference type="Pfam" id="PF10502">
    <property type="entry name" value="Peptidase_S26"/>
    <property type="match status" value="1"/>
</dbReference>
<accession>I3CH50</accession>
<dbReference type="eggNOG" id="COG0681">
    <property type="taxonomic scope" value="Bacteria"/>
</dbReference>
<dbReference type="InterPro" id="IPR036286">
    <property type="entry name" value="LexA/Signal_pep-like_sf"/>
</dbReference>
<sequence>MIWDLAAYLVVLIIISTVIWLYDVFYLEPKRKAALTRLSENASNTDYQHVGQIPFFVDLARSLLPVFIIVLVLRSFLVEPFRIPSGSMMPTLLVGDFILVNKYTYGIRLPVLNWKVLDINQPQRGDIIVFRYPENPATPYIKRLVGIPGDKIEYHHVNKMLYVNGEPILQVPLGAYIGIGSSADMTQQKAEELTEHLFNKKHSILIVPEKRSPIPQTISSWTIGEKQYFVLGDNRDNSLDSRFWGIVPEENLIGKAFFIWMSWDSKLPNCQLLSPTSCINWGRIGTNLDS</sequence>
<dbReference type="NCBIfam" id="TIGR02227">
    <property type="entry name" value="sigpep_I_bact"/>
    <property type="match status" value="1"/>
</dbReference>
<dbReference type="STRING" id="395493.BegalDRAFT_2078"/>
<dbReference type="AlphaFoldDB" id="I3CH50"/>
<keyword evidence="8" id="KW-0472">Membrane</keyword>
<dbReference type="InterPro" id="IPR019756">
    <property type="entry name" value="Pept_S26A_signal_pept_1_Ser-AS"/>
</dbReference>
<dbReference type="InterPro" id="IPR019533">
    <property type="entry name" value="Peptidase_S26"/>
</dbReference>
<keyword evidence="5 8" id="KW-0645">Protease</keyword>
<comment type="catalytic activity">
    <reaction evidence="1 8">
        <text>Cleavage of hydrophobic, N-terminal signal or leader sequences from secreted and periplasmic proteins.</text>
        <dbReference type="EC" id="3.4.21.89"/>
    </reaction>
</comment>
<dbReference type="PROSITE" id="PS00760">
    <property type="entry name" value="SPASE_I_2"/>
    <property type="match status" value="1"/>
</dbReference>
<dbReference type="InterPro" id="IPR019757">
    <property type="entry name" value="Pept_S26A_signal_pept_1_Lys-AS"/>
</dbReference>
<dbReference type="Gene3D" id="2.10.109.10">
    <property type="entry name" value="Umud Fragment, subunit A"/>
    <property type="match status" value="1"/>
</dbReference>
<dbReference type="SUPFAM" id="SSF51306">
    <property type="entry name" value="LexA/Signal peptidase"/>
    <property type="match status" value="1"/>
</dbReference>
<dbReference type="OrthoDB" id="9815782at2"/>
<keyword evidence="8" id="KW-1133">Transmembrane helix</keyword>
<organism evidence="11 12">
    <name type="scientific">Beggiatoa alba B18LD</name>
    <dbReference type="NCBI Taxonomy" id="395493"/>
    <lineage>
        <taxon>Bacteria</taxon>
        <taxon>Pseudomonadati</taxon>
        <taxon>Pseudomonadota</taxon>
        <taxon>Gammaproteobacteria</taxon>
        <taxon>Thiotrichales</taxon>
        <taxon>Thiotrichaceae</taxon>
        <taxon>Beggiatoa</taxon>
    </lineage>
</organism>
<protein>
    <recommendedName>
        <fullName evidence="4 8">Signal peptidase I</fullName>
        <ecNumber evidence="3 8">3.4.21.89</ecNumber>
    </recommendedName>
</protein>
<keyword evidence="8" id="KW-0812">Transmembrane</keyword>
<evidence type="ECO:0000256" key="6">
    <source>
        <dbReference type="ARBA" id="ARBA00022801"/>
    </source>
</evidence>
<evidence type="ECO:0000256" key="2">
    <source>
        <dbReference type="ARBA" id="ARBA00009370"/>
    </source>
</evidence>
<dbReference type="PRINTS" id="PR00727">
    <property type="entry name" value="LEADERPTASE"/>
</dbReference>
<evidence type="ECO:0000313" key="12">
    <source>
        <dbReference type="Proteomes" id="UP000005744"/>
    </source>
</evidence>
<keyword evidence="12" id="KW-1185">Reference proteome</keyword>
<dbReference type="EMBL" id="JH600070">
    <property type="protein sequence ID" value="EIJ42943.1"/>
    <property type="molecule type" value="Genomic_DNA"/>
</dbReference>
<dbReference type="PANTHER" id="PTHR43390:SF1">
    <property type="entry name" value="CHLOROPLAST PROCESSING PEPTIDASE"/>
    <property type="match status" value="1"/>
</dbReference>
<evidence type="ECO:0000313" key="11">
    <source>
        <dbReference type="EMBL" id="EIJ42943.1"/>
    </source>
</evidence>
<feature type="transmembrane region" description="Helical" evidence="8">
    <location>
        <begin position="59"/>
        <end position="77"/>
    </location>
</feature>
<dbReference type="EC" id="3.4.21.89" evidence="3 8"/>
<proteinExistence type="inferred from homology"/>
<evidence type="ECO:0000256" key="1">
    <source>
        <dbReference type="ARBA" id="ARBA00000677"/>
    </source>
</evidence>
<dbReference type="PROSITE" id="PS00761">
    <property type="entry name" value="SPASE_I_3"/>
    <property type="match status" value="1"/>
</dbReference>
<dbReference type="GO" id="GO:0016020">
    <property type="term" value="C:membrane"/>
    <property type="evidence" value="ECO:0007669"/>
    <property type="project" value="UniProtKB-SubCell"/>
</dbReference>
<dbReference type="PANTHER" id="PTHR43390">
    <property type="entry name" value="SIGNAL PEPTIDASE I"/>
    <property type="match status" value="1"/>
</dbReference>
<evidence type="ECO:0000256" key="8">
    <source>
        <dbReference type="RuleBase" id="RU003993"/>
    </source>
</evidence>